<evidence type="ECO:0000313" key="2">
    <source>
        <dbReference type="EMBL" id="KAF2816129.1"/>
    </source>
</evidence>
<dbReference type="AlphaFoldDB" id="A0A6A6Z5X5"/>
<dbReference type="RefSeq" id="XP_033583093.1">
    <property type="nucleotide sequence ID" value="XM_033724902.1"/>
</dbReference>
<feature type="region of interest" description="Disordered" evidence="1">
    <location>
        <begin position="471"/>
        <end position="493"/>
    </location>
</feature>
<feature type="region of interest" description="Disordered" evidence="1">
    <location>
        <begin position="256"/>
        <end position="387"/>
    </location>
</feature>
<feature type="compositionally biased region" description="Acidic residues" evidence="1">
    <location>
        <begin position="342"/>
        <end position="380"/>
    </location>
</feature>
<feature type="compositionally biased region" description="Basic and acidic residues" evidence="1">
    <location>
        <begin position="472"/>
        <end position="493"/>
    </location>
</feature>
<feature type="compositionally biased region" description="Acidic residues" evidence="1">
    <location>
        <begin position="148"/>
        <end position="161"/>
    </location>
</feature>
<feature type="compositionally biased region" description="Polar residues" evidence="1">
    <location>
        <begin position="552"/>
        <end position="563"/>
    </location>
</feature>
<reference evidence="4" key="3">
    <citation type="submission" date="2025-04" db="UniProtKB">
        <authorList>
            <consortium name="RefSeq"/>
        </authorList>
    </citation>
    <scope>IDENTIFICATION</scope>
    <source>
        <strain evidence="4">CBS 304.34</strain>
    </source>
</reference>
<reference evidence="2 4" key="1">
    <citation type="journal article" date="2020" name="Stud. Mycol.">
        <title>101 Dothideomycetes genomes: a test case for predicting lifestyles and emergence of pathogens.</title>
        <authorList>
            <person name="Haridas S."/>
            <person name="Albert R."/>
            <person name="Binder M."/>
            <person name="Bloem J."/>
            <person name="Labutti K."/>
            <person name="Salamov A."/>
            <person name="Andreopoulos B."/>
            <person name="Baker S."/>
            <person name="Barry K."/>
            <person name="Bills G."/>
            <person name="Bluhm B."/>
            <person name="Cannon C."/>
            <person name="Castanera R."/>
            <person name="Culley D."/>
            <person name="Daum C."/>
            <person name="Ezra D."/>
            <person name="Gonzalez J."/>
            <person name="Henrissat B."/>
            <person name="Kuo A."/>
            <person name="Liang C."/>
            <person name="Lipzen A."/>
            <person name="Lutzoni F."/>
            <person name="Magnuson J."/>
            <person name="Mondo S."/>
            <person name="Nolan M."/>
            <person name="Ohm R."/>
            <person name="Pangilinan J."/>
            <person name="Park H.-J."/>
            <person name="Ramirez L."/>
            <person name="Alfaro M."/>
            <person name="Sun H."/>
            <person name="Tritt A."/>
            <person name="Yoshinaga Y."/>
            <person name="Zwiers L.-H."/>
            <person name="Turgeon B."/>
            <person name="Goodwin S."/>
            <person name="Spatafora J."/>
            <person name="Crous P."/>
            <person name="Grigoriev I."/>
        </authorList>
    </citation>
    <scope>NUCLEOTIDE SEQUENCE</scope>
    <source>
        <strain evidence="2 4">CBS 304.34</strain>
    </source>
</reference>
<dbReference type="EMBL" id="MU003693">
    <property type="protein sequence ID" value="KAF2816129.1"/>
    <property type="molecule type" value="Genomic_DNA"/>
</dbReference>
<feature type="region of interest" description="Disordered" evidence="1">
    <location>
        <begin position="22"/>
        <end position="199"/>
    </location>
</feature>
<dbReference type="OrthoDB" id="10685523at2759"/>
<feature type="compositionally biased region" description="Low complexity" evidence="1">
    <location>
        <begin position="108"/>
        <end position="128"/>
    </location>
</feature>
<reference evidence="4" key="2">
    <citation type="submission" date="2020-04" db="EMBL/GenBank/DDBJ databases">
        <authorList>
            <consortium name="NCBI Genome Project"/>
        </authorList>
    </citation>
    <scope>NUCLEOTIDE SEQUENCE</scope>
    <source>
        <strain evidence="4">CBS 304.34</strain>
    </source>
</reference>
<name>A0A6A6Z5X5_9PEZI</name>
<accession>A0A6A6Z5X5</accession>
<feature type="compositionally biased region" description="Acidic residues" evidence="1">
    <location>
        <begin position="185"/>
        <end position="196"/>
    </location>
</feature>
<evidence type="ECO:0000256" key="1">
    <source>
        <dbReference type="SAM" id="MobiDB-lite"/>
    </source>
</evidence>
<sequence length="727" mass="78262">MLVAIKEEKKAKDAALLQDLAGTWASQPTQPPQKSALDRQHRTTSSQSSSGSSTPGSRTSGTSFLSSISGESSFAFQFNGPRKDVEDNSTPQSLSFRVTEKEEIAVAEVSVMETEVVTTTESSTNNSTPHETPQVDEGTLSENSPELTDGDSLSEEEDGLVDELQVPSDDSNPLVIESGDNPAADTEEPLPEDSLDITEKPIVDADATLTIKSVIAEATSKDPLEGEPTSLGEADTLGEVLGIEEGPEKNVLTPIMTKSTIMTDTSALRSDEEHGPVEDSIHEPPSTSSEYSQEKDEPTKPKSRSMFDRITIGADGQLEKEGPADQAIQFVTVASVKATSGDDWESDVDESDNEEDEVGSSEGGDSDEEFEEGADEESEGDDKVVYGPVLDTIVEDDSDEDDLDVVISNEIEPYDPEDPLLRPEELAVASGYAIPITEGQISTIYEEPSAEIQDLELDTQILTSDLDILTTSEKESSSPGHSEKGDPQHVTDLTRRDTTAPIVEFVQTINTTQTESNEVSSVGEIHEAQEEETAEVIPEVLEEVEVREENPIDSSPTTHNILSPASPVPLPTKKPQLAPTVTNIRGSIPETEAGLPGNVEIILSSNKPATRWASPSFLFKMTIFMALTLGLGYLFCRFVVPKLWDSGIVLFGLTLVILSCWYQEPGGWETGKQSAVGGREEDGVVEVVGVEDGGEATRADICGAGEGKQSRVEHVRVVNEWGCDWGK</sequence>
<feature type="compositionally biased region" description="Basic and acidic residues" evidence="1">
    <location>
        <begin position="269"/>
        <end position="282"/>
    </location>
</feature>
<feature type="region of interest" description="Disordered" evidence="1">
    <location>
        <begin position="513"/>
        <end position="533"/>
    </location>
</feature>
<keyword evidence="3" id="KW-1185">Reference proteome</keyword>
<feature type="compositionally biased region" description="Low complexity" evidence="1">
    <location>
        <begin position="43"/>
        <end position="76"/>
    </location>
</feature>
<dbReference type="GeneID" id="54465795"/>
<feature type="compositionally biased region" description="Polar residues" evidence="1">
    <location>
        <begin position="256"/>
        <end position="268"/>
    </location>
</feature>
<gene>
    <name evidence="2 4" type="ORF">BDZ99DRAFT_514737</name>
</gene>
<proteinExistence type="predicted"/>
<evidence type="ECO:0000313" key="4">
    <source>
        <dbReference type="RefSeq" id="XP_033583093.1"/>
    </source>
</evidence>
<protein>
    <submittedName>
        <fullName evidence="2 4">Uncharacterized protein</fullName>
    </submittedName>
</protein>
<organism evidence="2">
    <name type="scientific">Mytilinidion resinicola</name>
    <dbReference type="NCBI Taxonomy" id="574789"/>
    <lineage>
        <taxon>Eukaryota</taxon>
        <taxon>Fungi</taxon>
        <taxon>Dikarya</taxon>
        <taxon>Ascomycota</taxon>
        <taxon>Pezizomycotina</taxon>
        <taxon>Dothideomycetes</taxon>
        <taxon>Pleosporomycetidae</taxon>
        <taxon>Mytilinidiales</taxon>
        <taxon>Mytilinidiaceae</taxon>
        <taxon>Mytilinidion</taxon>
    </lineage>
</organism>
<dbReference type="Proteomes" id="UP000504636">
    <property type="component" value="Unplaced"/>
</dbReference>
<evidence type="ECO:0000313" key="3">
    <source>
        <dbReference type="Proteomes" id="UP000504636"/>
    </source>
</evidence>
<feature type="region of interest" description="Disordered" evidence="1">
    <location>
        <begin position="549"/>
        <end position="572"/>
    </location>
</feature>